<keyword evidence="1" id="KW-0472">Membrane</keyword>
<gene>
    <name evidence="3" type="ORF">DFH01_12210</name>
</gene>
<dbReference type="InterPro" id="IPR005804">
    <property type="entry name" value="FA_desaturase_dom"/>
</dbReference>
<feature type="transmembrane region" description="Helical" evidence="1">
    <location>
        <begin position="225"/>
        <end position="249"/>
    </location>
</feature>
<organism evidence="3 4">
    <name type="scientific">Falsiroseomonas bella</name>
    <dbReference type="NCBI Taxonomy" id="2184016"/>
    <lineage>
        <taxon>Bacteria</taxon>
        <taxon>Pseudomonadati</taxon>
        <taxon>Pseudomonadota</taxon>
        <taxon>Alphaproteobacteria</taxon>
        <taxon>Acetobacterales</taxon>
        <taxon>Roseomonadaceae</taxon>
        <taxon>Falsiroseomonas</taxon>
    </lineage>
</organism>
<feature type="transmembrane region" description="Helical" evidence="1">
    <location>
        <begin position="90"/>
        <end position="112"/>
    </location>
</feature>
<reference evidence="4" key="1">
    <citation type="submission" date="2018-05" db="EMBL/GenBank/DDBJ databases">
        <authorList>
            <person name="Du Z."/>
            <person name="Wang X."/>
        </authorList>
    </citation>
    <scope>NUCLEOTIDE SEQUENCE [LARGE SCALE GENOMIC DNA]</scope>
    <source>
        <strain evidence="4">CQN31</strain>
    </source>
</reference>
<dbReference type="Proteomes" id="UP000245765">
    <property type="component" value="Unassembled WGS sequence"/>
</dbReference>
<name>A0A317FI17_9PROT</name>
<dbReference type="GO" id="GO:0006629">
    <property type="term" value="P:lipid metabolic process"/>
    <property type="evidence" value="ECO:0007669"/>
    <property type="project" value="InterPro"/>
</dbReference>
<evidence type="ECO:0000259" key="2">
    <source>
        <dbReference type="Pfam" id="PF00487"/>
    </source>
</evidence>
<comment type="caution">
    <text evidence="3">The sequence shown here is derived from an EMBL/GenBank/DDBJ whole genome shotgun (WGS) entry which is preliminary data.</text>
</comment>
<accession>A0A317FI17</accession>
<evidence type="ECO:0000313" key="4">
    <source>
        <dbReference type="Proteomes" id="UP000245765"/>
    </source>
</evidence>
<proteinExistence type="predicted"/>
<dbReference type="EMBL" id="QGNA01000002">
    <property type="protein sequence ID" value="PWS37579.1"/>
    <property type="molecule type" value="Genomic_DNA"/>
</dbReference>
<feature type="transmembrane region" description="Helical" evidence="1">
    <location>
        <begin position="59"/>
        <end position="83"/>
    </location>
</feature>
<feature type="domain" description="Fatty acid desaturase" evidence="2">
    <location>
        <begin position="90"/>
        <end position="287"/>
    </location>
</feature>
<sequence>MLVLPSQREAAVETELPLSRVLPSPREAMAVRLPTYLQPFLTWLTAKPAPGEEAPSRTAISFVFGALAWIIGGCALTVLPFLLSEPALALWLLVPIGLTATSCGLGLFQVVIFHHCSHGTVFATREGNRRAGRIISALLLFKRFEDYQREHMIHHSAKKLLTEEDEFADFVLGLLGLEAGLSKRELWRRVIVACVSPVFHWKFLSRRIQASLFTGDAAHDWVGRVAWSVAIVATVATGTFWLFLLAWVLPVTVLLQIATIFRILVEHSFPEAELIAARDKEFVCHATCGVFPGAQPPLEKADSLPGVVAWAGWWANMLTVQLFVRLFVLVGDAPCHDFHHRRPATKRWTTYIHARQQDLDNGSPGFPTGYFEAWGLMRAVDRSLASLAATAPATLGREPAAHAAAPVGFGQRLQEG</sequence>
<dbReference type="Pfam" id="PF00487">
    <property type="entry name" value="FA_desaturase"/>
    <property type="match status" value="1"/>
</dbReference>
<keyword evidence="1" id="KW-0812">Transmembrane</keyword>
<evidence type="ECO:0000256" key="1">
    <source>
        <dbReference type="SAM" id="Phobius"/>
    </source>
</evidence>
<keyword evidence="1" id="KW-1133">Transmembrane helix</keyword>
<protein>
    <recommendedName>
        <fullName evidence="2">Fatty acid desaturase domain-containing protein</fullName>
    </recommendedName>
</protein>
<dbReference type="AlphaFoldDB" id="A0A317FI17"/>
<evidence type="ECO:0000313" key="3">
    <source>
        <dbReference type="EMBL" id="PWS37579.1"/>
    </source>
</evidence>
<keyword evidence="4" id="KW-1185">Reference proteome</keyword>